<organism evidence="7 8">
    <name type="scientific">Candidatus Wallbacteria bacterium HGW-Wallbacteria-1</name>
    <dbReference type="NCBI Taxonomy" id="2013854"/>
    <lineage>
        <taxon>Bacteria</taxon>
        <taxon>Candidatus Walliibacteriota</taxon>
    </lineage>
</organism>
<evidence type="ECO:0000256" key="2">
    <source>
        <dbReference type="ARBA" id="ARBA00022692"/>
    </source>
</evidence>
<keyword evidence="2 5" id="KW-0812">Transmembrane</keyword>
<evidence type="ECO:0000256" key="3">
    <source>
        <dbReference type="ARBA" id="ARBA00022989"/>
    </source>
</evidence>
<evidence type="ECO:0000313" key="8">
    <source>
        <dbReference type="Proteomes" id="UP000233256"/>
    </source>
</evidence>
<keyword evidence="3 5" id="KW-1133">Transmembrane helix</keyword>
<feature type="transmembrane region" description="Helical" evidence="5">
    <location>
        <begin position="65"/>
        <end position="83"/>
    </location>
</feature>
<evidence type="ECO:0000313" key="7">
    <source>
        <dbReference type="EMBL" id="PKK87068.1"/>
    </source>
</evidence>
<comment type="caution">
    <text evidence="7">The sequence shown here is derived from an EMBL/GenBank/DDBJ whole genome shotgun (WGS) entry which is preliminary data.</text>
</comment>
<reference evidence="7 8" key="1">
    <citation type="journal article" date="2017" name="ISME J.">
        <title>Potential for microbial H2 and metal transformations associated with novel bacteria and archaea in deep terrestrial subsurface sediments.</title>
        <authorList>
            <person name="Hernsdorf A.W."/>
            <person name="Amano Y."/>
            <person name="Miyakawa K."/>
            <person name="Ise K."/>
            <person name="Suzuki Y."/>
            <person name="Anantharaman K."/>
            <person name="Probst A."/>
            <person name="Burstein D."/>
            <person name="Thomas B.C."/>
            <person name="Banfield J.F."/>
        </authorList>
    </citation>
    <scope>NUCLEOTIDE SEQUENCE [LARGE SCALE GENOMIC DNA]</scope>
    <source>
        <strain evidence="7">HGW-Wallbacteria-1</strain>
    </source>
</reference>
<accession>A0A2N1PFG8</accession>
<feature type="transmembrane region" description="Helical" evidence="5">
    <location>
        <begin position="220"/>
        <end position="238"/>
    </location>
</feature>
<evidence type="ECO:0000256" key="1">
    <source>
        <dbReference type="ARBA" id="ARBA00004141"/>
    </source>
</evidence>
<dbReference type="Proteomes" id="UP000233256">
    <property type="component" value="Unassembled WGS sequence"/>
</dbReference>
<evidence type="ECO:0000256" key="5">
    <source>
        <dbReference type="SAM" id="Phobius"/>
    </source>
</evidence>
<feature type="transmembrane region" description="Helical" evidence="5">
    <location>
        <begin position="193"/>
        <end position="214"/>
    </location>
</feature>
<dbReference type="PANTHER" id="PTHR37422">
    <property type="entry name" value="TEICHURONIC ACID BIOSYNTHESIS PROTEIN TUAE"/>
    <property type="match status" value="1"/>
</dbReference>
<dbReference type="GO" id="GO:0016020">
    <property type="term" value="C:membrane"/>
    <property type="evidence" value="ECO:0007669"/>
    <property type="project" value="UniProtKB-SubCell"/>
</dbReference>
<gene>
    <name evidence="7" type="ORF">CVV64_22770</name>
</gene>
<evidence type="ECO:0000259" key="6">
    <source>
        <dbReference type="Pfam" id="PF04932"/>
    </source>
</evidence>
<feature type="domain" description="O-antigen ligase-related" evidence="6">
    <location>
        <begin position="31"/>
        <end position="171"/>
    </location>
</feature>
<dbReference type="InterPro" id="IPR007016">
    <property type="entry name" value="O-antigen_ligase-rel_domated"/>
</dbReference>
<feature type="transmembrane region" description="Helical" evidence="5">
    <location>
        <begin position="158"/>
        <end position="181"/>
    </location>
</feature>
<dbReference type="InterPro" id="IPR051533">
    <property type="entry name" value="WaaL-like"/>
</dbReference>
<sequence>MCFTTILAGTLSLRGVYQPGSMLRQSVYFFCFLVLTMVTMLNKSRGATISLCVALLIMCLHRKKNIILIAVAGIMIAFTPGFTDRISTMGFTQDIRSKVFRLAGEVIKDYPVYGVGYGGEIYRNSNLINLEKYNERLPEEYQQKNGIVKSTHNIFLDVTIRTGLVGLGLFLLIFLTAVWMLWDIFRRRKEDFFRSWSICLFACLSSFIILALFADALYGVQGTLLYVNLAMIGILWNLSRKEQKPFMPV</sequence>
<protein>
    <recommendedName>
        <fullName evidence="6">O-antigen ligase-related domain-containing protein</fullName>
    </recommendedName>
</protein>
<proteinExistence type="predicted"/>
<comment type="subcellular location">
    <subcellularLocation>
        <location evidence="1">Membrane</location>
        <topology evidence="1">Multi-pass membrane protein</topology>
    </subcellularLocation>
</comment>
<dbReference type="EMBL" id="PGXC01000220">
    <property type="protein sequence ID" value="PKK87068.1"/>
    <property type="molecule type" value="Genomic_DNA"/>
</dbReference>
<name>A0A2N1PFG8_9BACT</name>
<dbReference type="AlphaFoldDB" id="A0A2N1PFG8"/>
<feature type="transmembrane region" description="Helical" evidence="5">
    <location>
        <begin position="25"/>
        <end position="44"/>
    </location>
</feature>
<dbReference type="PANTHER" id="PTHR37422:SF17">
    <property type="entry name" value="O-ANTIGEN LIGASE"/>
    <property type="match status" value="1"/>
</dbReference>
<evidence type="ECO:0000256" key="4">
    <source>
        <dbReference type="ARBA" id="ARBA00023136"/>
    </source>
</evidence>
<keyword evidence="4 5" id="KW-0472">Membrane</keyword>
<dbReference type="Pfam" id="PF04932">
    <property type="entry name" value="Wzy_C"/>
    <property type="match status" value="1"/>
</dbReference>